<dbReference type="Proteomes" id="UP001060085">
    <property type="component" value="Linkage Group LG01"/>
</dbReference>
<keyword evidence="2" id="KW-1185">Reference proteome</keyword>
<evidence type="ECO:0000313" key="2">
    <source>
        <dbReference type="Proteomes" id="UP001060085"/>
    </source>
</evidence>
<organism evidence="1 2">
    <name type="scientific">Catharanthus roseus</name>
    <name type="common">Madagascar periwinkle</name>
    <name type="synonym">Vinca rosea</name>
    <dbReference type="NCBI Taxonomy" id="4058"/>
    <lineage>
        <taxon>Eukaryota</taxon>
        <taxon>Viridiplantae</taxon>
        <taxon>Streptophyta</taxon>
        <taxon>Embryophyta</taxon>
        <taxon>Tracheophyta</taxon>
        <taxon>Spermatophyta</taxon>
        <taxon>Magnoliopsida</taxon>
        <taxon>eudicotyledons</taxon>
        <taxon>Gunneridae</taxon>
        <taxon>Pentapetalae</taxon>
        <taxon>asterids</taxon>
        <taxon>lamiids</taxon>
        <taxon>Gentianales</taxon>
        <taxon>Apocynaceae</taxon>
        <taxon>Rauvolfioideae</taxon>
        <taxon>Vinceae</taxon>
        <taxon>Catharanthinae</taxon>
        <taxon>Catharanthus</taxon>
    </lineage>
</organism>
<protein>
    <submittedName>
        <fullName evidence="1">Uncharacterized protein</fullName>
    </submittedName>
</protein>
<comment type="caution">
    <text evidence="1">The sequence shown here is derived from an EMBL/GenBank/DDBJ whole genome shotgun (WGS) entry which is preliminary data.</text>
</comment>
<name>A0ACC0C785_CATRO</name>
<sequence>MQGQNTVKEVLYLSAQWGYTVFYRNAEDNNVLSDIIVAHPTSIAIIRTWPYVLIMDTTYKTNKYWNITRLEILFITDMKLSIYMVYEDEQKEHVHRDHIMRVWDVMVAVKIHIYHMASECVAAAMGEEDEI</sequence>
<proteinExistence type="predicted"/>
<gene>
    <name evidence="1" type="ORF">M9H77_02036</name>
</gene>
<dbReference type="EMBL" id="CM044701">
    <property type="protein sequence ID" value="KAI5680809.1"/>
    <property type="molecule type" value="Genomic_DNA"/>
</dbReference>
<reference evidence="2" key="1">
    <citation type="journal article" date="2023" name="Nat. Plants">
        <title>Single-cell RNA sequencing provides a high-resolution roadmap for understanding the multicellular compartmentation of specialized metabolism.</title>
        <authorList>
            <person name="Sun S."/>
            <person name="Shen X."/>
            <person name="Li Y."/>
            <person name="Li Y."/>
            <person name="Wang S."/>
            <person name="Li R."/>
            <person name="Zhang H."/>
            <person name="Shen G."/>
            <person name="Guo B."/>
            <person name="Wei J."/>
            <person name="Xu J."/>
            <person name="St-Pierre B."/>
            <person name="Chen S."/>
            <person name="Sun C."/>
        </authorList>
    </citation>
    <scope>NUCLEOTIDE SEQUENCE [LARGE SCALE GENOMIC DNA]</scope>
</reference>
<evidence type="ECO:0000313" key="1">
    <source>
        <dbReference type="EMBL" id="KAI5680809.1"/>
    </source>
</evidence>
<accession>A0ACC0C785</accession>